<reference evidence="2 3" key="1">
    <citation type="submission" date="2016-12" db="EMBL/GenBank/DDBJ databases">
        <authorList>
            <person name="Song W.-J."/>
            <person name="Kurnit D.M."/>
        </authorList>
    </citation>
    <scope>NUCLEOTIDE SEQUENCE [LARGE SCALE GENOMIC DNA]</scope>
    <source>
        <strain evidence="2 3">DSM 11393</strain>
    </source>
</reference>
<evidence type="ECO:0000313" key="3">
    <source>
        <dbReference type="Proteomes" id="UP000186469"/>
    </source>
</evidence>
<dbReference type="SUPFAM" id="SSF109604">
    <property type="entry name" value="HD-domain/PDEase-like"/>
    <property type="match status" value="1"/>
</dbReference>
<dbReference type="Proteomes" id="UP000186469">
    <property type="component" value="Unassembled WGS sequence"/>
</dbReference>
<gene>
    <name evidence="2" type="ORF">SAMN02745728_01909</name>
</gene>
<organism evidence="2 3">
    <name type="scientific">Desulfovibrio litoralis DSM 11393</name>
    <dbReference type="NCBI Taxonomy" id="1121455"/>
    <lineage>
        <taxon>Bacteria</taxon>
        <taxon>Pseudomonadati</taxon>
        <taxon>Thermodesulfobacteriota</taxon>
        <taxon>Desulfovibrionia</taxon>
        <taxon>Desulfovibrionales</taxon>
        <taxon>Desulfovibrionaceae</taxon>
        <taxon>Desulfovibrio</taxon>
    </lineage>
</organism>
<proteinExistence type="predicted"/>
<feature type="domain" description="HD-GYP" evidence="1">
    <location>
        <begin position="123"/>
        <end position="340"/>
    </location>
</feature>
<evidence type="ECO:0000313" key="2">
    <source>
        <dbReference type="EMBL" id="SHN69128.1"/>
    </source>
</evidence>
<sequence>MSKAKNRTTIPDNINEEYYQIGLAIIESFPKYRPPVDLFVFKEELGVLEPLFRKGSRLSNEEVELVNKLCSEGDLFVSRTDHPIYSQHIVKQLDLVLVDKNLKEGEVADIIQRALALRLNDFLEQPVKILFDPLYVDLMVLTEYLNEDNHRIKLFMRRLSTEYSLVNHSTNTLWVGLWLLFNVKTSEELTRKSIDNTALALLLHDIGMSKVPPFILTKSTALKIEEKDKILPHPVVGFKIAQKLELVADEVRQAIVEHHERLDGSGYPQKAKANQLSRLGRIAAVADSFCAMITKRPYAGAKAPLAAAQELMADKARYDSAFASALAGAYVMEAFGKNKA</sequence>
<dbReference type="InterPro" id="IPR003607">
    <property type="entry name" value="HD/PDEase_dom"/>
</dbReference>
<dbReference type="EMBL" id="FRDI01000011">
    <property type="protein sequence ID" value="SHN69128.1"/>
    <property type="molecule type" value="Genomic_DNA"/>
</dbReference>
<dbReference type="PANTHER" id="PTHR43155:SF2">
    <property type="entry name" value="CYCLIC DI-GMP PHOSPHODIESTERASE PA4108"/>
    <property type="match status" value="1"/>
</dbReference>
<dbReference type="CDD" id="cd00077">
    <property type="entry name" value="HDc"/>
    <property type="match status" value="1"/>
</dbReference>
<dbReference type="Gene3D" id="1.10.3210.10">
    <property type="entry name" value="Hypothetical protein af1432"/>
    <property type="match status" value="1"/>
</dbReference>
<accession>A0A1M7TEQ0</accession>
<keyword evidence="3" id="KW-1185">Reference proteome</keyword>
<dbReference type="Pfam" id="PF13487">
    <property type="entry name" value="HD_5"/>
    <property type="match status" value="1"/>
</dbReference>
<dbReference type="PANTHER" id="PTHR43155">
    <property type="entry name" value="CYCLIC DI-GMP PHOSPHODIESTERASE PA4108-RELATED"/>
    <property type="match status" value="1"/>
</dbReference>
<dbReference type="PROSITE" id="PS51832">
    <property type="entry name" value="HD_GYP"/>
    <property type="match status" value="1"/>
</dbReference>
<dbReference type="SMART" id="SM00471">
    <property type="entry name" value="HDc"/>
    <property type="match status" value="1"/>
</dbReference>
<name>A0A1M7TEQ0_9BACT</name>
<protein>
    <submittedName>
        <fullName evidence="2">HD domain-containing protein</fullName>
    </submittedName>
</protein>
<dbReference type="AlphaFoldDB" id="A0A1M7TEQ0"/>
<dbReference type="STRING" id="1121455.SAMN02745728_01909"/>
<dbReference type="InterPro" id="IPR037522">
    <property type="entry name" value="HD_GYP_dom"/>
</dbReference>
<evidence type="ECO:0000259" key="1">
    <source>
        <dbReference type="PROSITE" id="PS51832"/>
    </source>
</evidence>